<dbReference type="Pfam" id="PF12860">
    <property type="entry name" value="PAS_7"/>
    <property type="match status" value="1"/>
</dbReference>
<evidence type="ECO:0000256" key="3">
    <source>
        <dbReference type="SAM" id="MobiDB-lite"/>
    </source>
</evidence>
<evidence type="ECO:0000313" key="5">
    <source>
        <dbReference type="EMBL" id="PUB13693.1"/>
    </source>
</evidence>
<comment type="caution">
    <text evidence="5">The sequence shown here is derived from an EMBL/GenBank/DDBJ whole genome shotgun (WGS) entry which is preliminary data.</text>
</comment>
<dbReference type="NCBIfam" id="TIGR00254">
    <property type="entry name" value="GGDEF"/>
    <property type="match status" value="1"/>
</dbReference>
<dbReference type="InterPro" id="IPR000160">
    <property type="entry name" value="GGDEF_dom"/>
</dbReference>
<protein>
    <recommendedName>
        <fullName evidence="1">diguanylate cyclase</fullName>
        <ecNumber evidence="1">2.7.7.65</ecNumber>
    </recommendedName>
</protein>
<accession>A0A2T6KEZ7</accession>
<dbReference type="InterPro" id="IPR029016">
    <property type="entry name" value="GAF-like_dom_sf"/>
</dbReference>
<feature type="domain" description="GGDEF" evidence="4">
    <location>
        <begin position="369"/>
        <end position="503"/>
    </location>
</feature>
<dbReference type="InterPro" id="IPR050469">
    <property type="entry name" value="Diguanylate_Cyclase"/>
</dbReference>
<dbReference type="GO" id="GO:0052621">
    <property type="term" value="F:diguanylate cyclase activity"/>
    <property type="evidence" value="ECO:0007669"/>
    <property type="project" value="UniProtKB-EC"/>
</dbReference>
<dbReference type="FunFam" id="3.30.70.270:FF:000001">
    <property type="entry name" value="Diguanylate cyclase domain protein"/>
    <property type="match status" value="1"/>
</dbReference>
<dbReference type="InterPro" id="IPR043128">
    <property type="entry name" value="Rev_trsase/Diguanyl_cyclase"/>
</dbReference>
<dbReference type="SMART" id="SM00267">
    <property type="entry name" value="GGDEF"/>
    <property type="match status" value="1"/>
</dbReference>
<evidence type="ECO:0000313" key="6">
    <source>
        <dbReference type="Proteomes" id="UP000244523"/>
    </source>
</evidence>
<evidence type="ECO:0000256" key="2">
    <source>
        <dbReference type="ARBA" id="ARBA00034247"/>
    </source>
</evidence>
<dbReference type="Gene3D" id="3.30.450.20">
    <property type="entry name" value="PAS domain"/>
    <property type="match status" value="1"/>
</dbReference>
<dbReference type="SUPFAM" id="SSF55781">
    <property type="entry name" value="GAF domain-like"/>
    <property type="match status" value="1"/>
</dbReference>
<dbReference type="SUPFAM" id="SSF55073">
    <property type="entry name" value="Nucleotide cyclase"/>
    <property type="match status" value="1"/>
</dbReference>
<dbReference type="Gene3D" id="3.30.70.270">
    <property type="match status" value="1"/>
</dbReference>
<dbReference type="SUPFAM" id="SSF55785">
    <property type="entry name" value="PYP-like sensor domain (PAS domain)"/>
    <property type="match status" value="1"/>
</dbReference>
<dbReference type="Proteomes" id="UP000244523">
    <property type="component" value="Unassembled WGS sequence"/>
</dbReference>
<dbReference type="InterPro" id="IPR029787">
    <property type="entry name" value="Nucleotide_cyclase"/>
</dbReference>
<dbReference type="EMBL" id="QBUD01000007">
    <property type="protein sequence ID" value="PUB13693.1"/>
    <property type="molecule type" value="Genomic_DNA"/>
</dbReference>
<feature type="compositionally biased region" description="Basic and acidic residues" evidence="3">
    <location>
        <begin position="1"/>
        <end position="24"/>
    </location>
</feature>
<name>A0A2T6KEZ7_9RHOB</name>
<sequence length="510" mass="57254">MLRETQITPDRRVNTRVSAPKDESDQPASDLAMQILDAVEQGVVIWSSDGRCVMHNQRFLNILELEPSKLRVGMPLDRFMRQERDRGVFSSEMVAEYQELFQVGRGFQFDFSLPSGEIISANVRPVREGGHVVAVTNVTETRQAITALNLAKAEAEEAERKTSAILEHERARQRETSLLANMDEWLQSCKSLEELYVIVSAFMQKALPGTRGQLFIYAKARDVLELACTWHCKNTQEQVSPDSCWALRRGRSYIYDPTELSFVCDHVKDGNDSDVGAHRFICVPIMAHGDTVGMMHVGFVTEGANIEVFDAVTFTNRCAEHISMAIANVKLRDELQDQSTRDPLTGLYNRRYFLEALRKELNQAALRQGNFALLSLDADHFKNFNDQYGHDAGDVVLEAIAEKMTALEFERVIPCRIGGEEFSLLLPSADRTRATDVAEELRQSIENARIKYAGGALPKVTVSIGVAVYPTHGTEPQDLIKQADVALYNAKKSGRNRWSICDATDLITFD</sequence>
<organism evidence="5 6">
    <name type="scientific">Yoonia sediminilitoris</name>
    <dbReference type="NCBI Taxonomy" id="1286148"/>
    <lineage>
        <taxon>Bacteria</taxon>
        <taxon>Pseudomonadati</taxon>
        <taxon>Pseudomonadota</taxon>
        <taxon>Alphaproteobacteria</taxon>
        <taxon>Rhodobacterales</taxon>
        <taxon>Paracoccaceae</taxon>
        <taxon>Yoonia</taxon>
    </lineage>
</organism>
<keyword evidence="6" id="KW-1185">Reference proteome</keyword>
<dbReference type="InterPro" id="IPR035965">
    <property type="entry name" value="PAS-like_dom_sf"/>
</dbReference>
<evidence type="ECO:0000259" key="4">
    <source>
        <dbReference type="PROSITE" id="PS50887"/>
    </source>
</evidence>
<dbReference type="EC" id="2.7.7.65" evidence="1"/>
<dbReference type="PANTHER" id="PTHR45138:SF9">
    <property type="entry name" value="DIGUANYLATE CYCLASE DGCM-RELATED"/>
    <property type="match status" value="1"/>
</dbReference>
<dbReference type="AlphaFoldDB" id="A0A2T6KEZ7"/>
<gene>
    <name evidence="5" type="ORF">C8N45_107153</name>
</gene>
<dbReference type="GO" id="GO:0043709">
    <property type="term" value="P:cell adhesion involved in single-species biofilm formation"/>
    <property type="evidence" value="ECO:0007669"/>
    <property type="project" value="TreeGrafter"/>
</dbReference>
<dbReference type="PANTHER" id="PTHR45138">
    <property type="entry name" value="REGULATORY COMPONENTS OF SENSORY TRANSDUCTION SYSTEM"/>
    <property type="match status" value="1"/>
</dbReference>
<proteinExistence type="predicted"/>
<dbReference type="Pfam" id="PF00990">
    <property type="entry name" value="GGDEF"/>
    <property type="match status" value="1"/>
</dbReference>
<dbReference type="Gene3D" id="3.30.450.40">
    <property type="match status" value="1"/>
</dbReference>
<dbReference type="GO" id="GO:1902201">
    <property type="term" value="P:negative regulation of bacterial-type flagellum-dependent cell motility"/>
    <property type="evidence" value="ECO:0007669"/>
    <property type="project" value="TreeGrafter"/>
</dbReference>
<reference evidence="5 6" key="1">
    <citation type="submission" date="2018-04" db="EMBL/GenBank/DDBJ databases">
        <title>Genomic Encyclopedia of Archaeal and Bacterial Type Strains, Phase II (KMG-II): from individual species to whole genera.</title>
        <authorList>
            <person name="Goeker M."/>
        </authorList>
    </citation>
    <scope>NUCLEOTIDE SEQUENCE [LARGE SCALE GENOMIC DNA]</scope>
    <source>
        <strain evidence="5 6">DSM 29955</strain>
    </source>
</reference>
<dbReference type="PROSITE" id="PS50887">
    <property type="entry name" value="GGDEF"/>
    <property type="match status" value="1"/>
</dbReference>
<dbReference type="CDD" id="cd01949">
    <property type="entry name" value="GGDEF"/>
    <property type="match status" value="1"/>
</dbReference>
<feature type="region of interest" description="Disordered" evidence="3">
    <location>
        <begin position="1"/>
        <end position="28"/>
    </location>
</feature>
<dbReference type="GO" id="GO:0005886">
    <property type="term" value="C:plasma membrane"/>
    <property type="evidence" value="ECO:0007669"/>
    <property type="project" value="TreeGrafter"/>
</dbReference>
<comment type="catalytic activity">
    <reaction evidence="2">
        <text>2 GTP = 3',3'-c-di-GMP + 2 diphosphate</text>
        <dbReference type="Rhea" id="RHEA:24898"/>
        <dbReference type="ChEBI" id="CHEBI:33019"/>
        <dbReference type="ChEBI" id="CHEBI:37565"/>
        <dbReference type="ChEBI" id="CHEBI:58805"/>
        <dbReference type="EC" id="2.7.7.65"/>
    </reaction>
</comment>
<evidence type="ECO:0000256" key="1">
    <source>
        <dbReference type="ARBA" id="ARBA00012528"/>
    </source>
</evidence>